<proteinExistence type="predicted"/>
<keyword evidence="2" id="KW-1185">Reference proteome</keyword>
<accession>A0A9E7SL14</accession>
<dbReference type="Proteomes" id="UP001056576">
    <property type="component" value="Segment"/>
</dbReference>
<evidence type="ECO:0000313" key="1">
    <source>
        <dbReference type="EMBL" id="USN15311.1"/>
    </source>
</evidence>
<gene>
    <name evidence="1" type="ORF">KIKIMORA_01650</name>
</gene>
<name>A0A9E7SL14_9CAUD</name>
<dbReference type="EMBL" id="ON529857">
    <property type="protein sequence ID" value="USN15311.1"/>
    <property type="molecule type" value="Genomic_DNA"/>
</dbReference>
<organism evidence="1 2">
    <name type="scientific">Brevundimonas phage vB_BpoS-Kikimora</name>
    <dbReference type="NCBI Taxonomy" id="2948601"/>
    <lineage>
        <taxon>Viruses</taxon>
        <taxon>Duplodnaviria</taxon>
        <taxon>Heunggongvirae</taxon>
        <taxon>Uroviricota</taxon>
        <taxon>Caudoviricetes</taxon>
        <taxon>Jeanschmidtviridae</taxon>
        <taxon>Kikimoravirus</taxon>
        <taxon>Kikimoravirus kikimora</taxon>
    </lineage>
</organism>
<reference evidence="1 2" key="1">
    <citation type="submission" date="2022-05" db="EMBL/GenBank/DDBJ databases">
        <authorList>
            <person name="Friedrich I."/>
            <person name="Poehlein A."/>
            <person name="Schneider D."/>
            <person name="Hertel R."/>
            <person name="Daniel R."/>
        </authorList>
    </citation>
    <scope>NUCLEOTIDE SEQUENCE [LARGE SCALE GENOMIC DNA]</scope>
</reference>
<protein>
    <submittedName>
        <fullName evidence="1">Uncharacterized protein</fullName>
    </submittedName>
</protein>
<evidence type="ECO:0000313" key="2">
    <source>
        <dbReference type="Proteomes" id="UP001056576"/>
    </source>
</evidence>
<sequence>MLSQASASAEILRAYVEFAREIGCDIGEGAFSDNITVHTLDQWEKLADKWVELTEAFA</sequence>